<protein>
    <submittedName>
        <fullName evidence="2">Uncharacterized protein</fullName>
    </submittedName>
</protein>
<evidence type="ECO:0000313" key="2">
    <source>
        <dbReference type="WBParaSite" id="nRc.2.0.1.t47154-RA"/>
    </source>
</evidence>
<dbReference type="Proteomes" id="UP000887565">
    <property type="component" value="Unplaced"/>
</dbReference>
<sequence length="220" mass="24925">MLNDAMAEIYDNYHHQFQMQAIRYVTLMLFLQLDFAPITPMAIGRWYAQACSFAYRQLVLKAQRSRVDEFYIAAFNQYIFMGSQRLNQMGMKRKAPGDDKLKPDEYQCMDAKSPDAVEANEAKTKANMEVRPEAIARGDTIMVDLEEAIEAAGSSKKGVFMQLDCRPTDCHNMQTIQQNPKLTHFGVDGNIILLSTGGLPPKPRYDICDWSKGAQHGVND</sequence>
<evidence type="ECO:0000313" key="1">
    <source>
        <dbReference type="Proteomes" id="UP000887565"/>
    </source>
</evidence>
<proteinExistence type="predicted"/>
<name>A0A915L7Z1_ROMCU</name>
<keyword evidence="1" id="KW-1185">Reference proteome</keyword>
<organism evidence="1 2">
    <name type="scientific">Romanomermis culicivorax</name>
    <name type="common">Nematode worm</name>
    <dbReference type="NCBI Taxonomy" id="13658"/>
    <lineage>
        <taxon>Eukaryota</taxon>
        <taxon>Metazoa</taxon>
        <taxon>Ecdysozoa</taxon>
        <taxon>Nematoda</taxon>
        <taxon>Enoplea</taxon>
        <taxon>Dorylaimia</taxon>
        <taxon>Mermithida</taxon>
        <taxon>Mermithoidea</taxon>
        <taxon>Mermithidae</taxon>
        <taxon>Romanomermis</taxon>
    </lineage>
</organism>
<dbReference type="AlphaFoldDB" id="A0A915L7Z1"/>
<reference evidence="2" key="1">
    <citation type="submission" date="2022-11" db="UniProtKB">
        <authorList>
            <consortium name="WormBaseParasite"/>
        </authorList>
    </citation>
    <scope>IDENTIFICATION</scope>
</reference>
<accession>A0A915L7Z1</accession>
<dbReference type="WBParaSite" id="nRc.2.0.1.t47154-RA">
    <property type="protein sequence ID" value="nRc.2.0.1.t47154-RA"/>
    <property type="gene ID" value="nRc.2.0.1.g47154"/>
</dbReference>